<accession>A0ABW3C6A0</accession>
<sequence>MHGITLRQDMDDARHDERRNCIRRLFAVLTAQLEDAAMLAAQGQAKAVTFDTAADLAAQIHDIATEVTTIAEAIELLCKQT</sequence>
<reference evidence="2" key="1">
    <citation type="journal article" date="2019" name="Int. J. Syst. Evol. Microbiol.">
        <title>The Global Catalogue of Microorganisms (GCM) 10K type strain sequencing project: providing services to taxonomists for standard genome sequencing and annotation.</title>
        <authorList>
            <consortium name="The Broad Institute Genomics Platform"/>
            <consortium name="The Broad Institute Genome Sequencing Center for Infectious Disease"/>
            <person name="Wu L."/>
            <person name="Ma J."/>
        </authorList>
    </citation>
    <scope>NUCLEOTIDE SEQUENCE [LARGE SCALE GENOMIC DNA]</scope>
    <source>
        <strain evidence="2">CCUG 52537</strain>
    </source>
</reference>
<name>A0ABW3C6A0_SPHXN</name>
<protein>
    <submittedName>
        <fullName evidence="1">Uncharacterized protein</fullName>
    </submittedName>
</protein>
<evidence type="ECO:0000313" key="2">
    <source>
        <dbReference type="Proteomes" id="UP001597124"/>
    </source>
</evidence>
<gene>
    <name evidence="1" type="ORF">ACFQ00_13765</name>
</gene>
<organism evidence="1 2">
    <name type="scientific">Sphingosinicella xenopeptidilytica</name>
    <dbReference type="NCBI Taxonomy" id="364098"/>
    <lineage>
        <taxon>Bacteria</taxon>
        <taxon>Pseudomonadati</taxon>
        <taxon>Pseudomonadota</taxon>
        <taxon>Alphaproteobacteria</taxon>
        <taxon>Sphingomonadales</taxon>
        <taxon>Sphingosinicellaceae</taxon>
        <taxon>Sphingosinicella</taxon>
    </lineage>
</organism>
<comment type="caution">
    <text evidence="1">The sequence shown here is derived from an EMBL/GenBank/DDBJ whole genome shotgun (WGS) entry which is preliminary data.</text>
</comment>
<evidence type="ECO:0000313" key="1">
    <source>
        <dbReference type="EMBL" id="MFD0849399.1"/>
    </source>
</evidence>
<proteinExistence type="predicted"/>
<dbReference type="Proteomes" id="UP001597124">
    <property type="component" value="Unassembled WGS sequence"/>
</dbReference>
<dbReference type="EMBL" id="JBHTIK010000008">
    <property type="protein sequence ID" value="MFD0849399.1"/>
    <property type="molecule type" value="Genomic_DNA"/>
</dbReference>
<keyword evidence="2" id="KW-1185">Reference proteome</keyword>